<dbReference type="STRING" id="139825.A0A401GFV4"/>
<dbReference type="AlphaFoldDB" id="A0A401GFV4"/>
<feature type="compositionally biased region" description="Polar residues" evidence="1">
    <location>
        <begin position="107"/>
        <end position="127"/>
    </location>
</feature>
<name>A0A401GFV4_9APHY</name>
<comment type="caution">
    <text evidence="2">The sequence shown here is derived from an EMBL/GenBank/DDBJ whole genome shotgun (WGS) entry which is preliminary data.</text>
</comment>
<feature type="compositionally biased region" description="Low complexity" evidence="1">
    <location>
        <begin position="549"/>
        <end position="566"/>
    </location>
</feature>
<accession>A0A401GFV4</accession>
<dbReference type="InParanoid" id="A0A401GFV4"/>
<feature type="region of interest" description="Disordered" evidence="1">
    <location>
        <begin position="426"/>
        <end position="582"/>
    </location>
</feature>
<gene>
    <name evidence="2" type="ORF">SCP_0307060</name>
</gene>
<evidence type="ECO:0000313" key="2">
    <source>
        <dbReference type="EMBL" id="GBE80983.1"/>
    </source>
</evidence>
<feature type="region of interest" description="Disordered" evidence="1">
    <location>
        <begin position="1"/>
        <end position="264"/>
    </location>
</feature>
<feature type="compositionally biased region" description="Low complexity" evidence="1">
    <location>
        <begin position="91"/>
        <end position="106"/>
    </location>
</feature>
<dbReference type="RefSeq" id="XP_027611896.1">
    <property type="nucleotide sequence ID" value="XM_027756095.1"/>
</dbReference>
<feature type="compositionally biased region" description="Basic and acidic residues" evidence="1">
    <location>
        <begin position="12"/>
        <end position="23"/>
    </location>
</feature>
<dbReference type="OrthoDB" id="5599613at2759"/>
<feature type="region of interest" description="Disordered" evidence="1">
    <location>
        <begin position="596"/>
        <end position="630"/>
    </location>
</feature>
<dbReference type="GeneID" id="38777900"/>
<feature type="compositionally biased region" description="Pro residues" evidence="1">
    <location>
        <begin position="395"/>
        <end position="408"/>
    </location>
</feature>
<feature type="region of interest" description="Disordered" evidence="1">
    <location>
        <begin position="380"/>
        <end position="410"/>
    </location>
</feature>
<dbReference type="EMBL" id="BFAD01000003">
    <property type="protein sequence ID" value="GBE80983.1"/>
    <property type="molecule type" value="Genomic_DNA"/>
</dbReference>
<keyword evidence="3" id="KW-1185">Reference proteome</keyword>
<evidence type="ECO:0000256" key="1">
    <source>
        <dbReference type="SAM" id="MobiDB-lite"/>
    </source>
</evidence>
<sequence length="1104" mass="119078">MSKNSRQNGRRKSGDPSQRKLHEVVASLFTTSTPTSSQSGPSKGFRPRESLPRPTGKATSKATAPMRGGREVIVVSNSSDRGHVDKPIVISSDSASISAGPAASTSRSHITISSDSVSESKTNSHNVHSVPAPVRILRPRSVFLSSSEAPARPQRRQRLTMSKTKPPVKRKHDDSEDEPAQEPVYVSRQPPSSRSAVASPPARPLAPKDNVPSFRGRVESHRKSSPFKKARLSSPEPMPDAPSSGNDADVEELIPSSQSDEQELCVPKAAVKNPQEVKESVHKWRQEAVPAEPILEQFPPEDHFTHFTEPEMQTDPDVAMADSVPLPTVELTKGSVTPRSEAEVSTLLHLRSSRSTLSSSHWEAPTSDAGVLPATLPAAASAPPAPISADYLSISPPPLDLPPRPPTPVALSMETKTAQIVADIRAQAEARDDESFDQDVPLEFKDLESSSDEDDGFLQLMTNIRGKGKASRMPSLSSSPLSNLDSSPQPQRQSARYNLRRKFLGPKPAVSKSPLTPAAHSVRKPRRAVDPLEQLLKEKRLADKRGNGSKALLAAEAAASSPSQSKLEMRLEMDAEEESDADPAWADEDAAMQVVQQGARGLTLKSSSPVPADAAAKAEGETESADEDLEEADCEKILGAKGGKAVGKILANDRKNNYTITKGKKKQRVVGVPLWESPEDSPGGKADDDMQVESALPSLPSGLASNGHPIIFLLRRFVDSGDAQQLTAAINSGVLSLLGRQVLSYLLPWLFQIAVSNASLARSSHLALLRLCALDREPDFSTGCPFSLVVSALSYLGAKPDALEAQGWNLSTNVQSSTVDTTLRPERLDRLVSLITTFAQQRALSPNDVPDFILSLLLIGLDASASAQLKRDIAVAIEYLAHAIAAVSEAPSAIERNICAKIVDFAKTLTPVNKAHIFSLVIGGSPYTNRIARWVAYSLLLDSGIPPIESYSHLPALAPLIELLSPPSGSEGLFDIQGSSDNEDFYEDLACHVDILSKVLTSVDLYVAEEKQVAQKESVSMKFEDSLDDAKTKGNGKEKQPLEQIRILLEGLHGKIVDTRAAHLDRSRAKAALQQLAIRLHYQRIAGLRSTAKQRNLDGYFTSK</sequence>
<feature type="compositionally biased region" description="Low complexity" evidence="1">
    <location>
        <begin position="474"/>
        <end position="488"/>
    </location>
</feature>
<evidence type="ECO:0000313" key="3">
    <source>
        <dbReference type="Proteomes" id="UP000287166"/>
    </source>
</evidence>
<organism evidence="2 3">
    <name type="scientific">Sparassis crispa</name>
    <dbReference type="NCBI Taxonomy" id="139825"/>
    <lineage>
        <taxon>Eukaryota</taxon>
        <taxon>Fungi</taxon>
        <taxon>Dikarya</taxon>
        <taxon>Basidiomycota</taxon>
        <taxon>Agaricomycotina</taxon>
        <taxon>Agaricomycetes</taxon>
        <taxon>Polyporales</taxon>
        <taxon>Sparassidaceae</taxon>
        <taxon>Sparassis</taxon>
    </lineage>
</organism>
<protein>
    <submittedName>
        <fullName evidence="2">Uncharacterized protein</fullName>
    </submittedName>
</protein>
<feature type="compositionally biased region" description="Low complexity" evidence="1">
    <location>
        <begin position="30"/>
        <end position="42"/>
    </location>
</feature>
<feature type="compositionally biased region" description="Acidic residues" evidence="1">
    <location>
        <begin position="621"/>
        <end position="630"/>
    </location>
</feature>
<reference evidence="2 3" key="1">
    <citation type="journal article" date="2018" name="Sci. Rep.">
        <title>Genome sequence of the cauliflower mushroom Sparassis crispa (Hanabiratake) and its association with beneficial usage.</title>
        <authorList>
            <person name="Kiyama R."/>
            <person name="Furutani Y."/>
            <person name="Kawaguchi K."/>
            <person name="Nakanishi T."/>
        </authorList>
    </citation>
    <scope>NUCLEOTIDE SEQUENCE [LARGE SCALE GENOMIC DNA]</scope>
</reference>
<feature type="compositionally biased region" description="Basic and acidic residues" evidence="1">
    <location>
        <begin position="527"/>
        <end position="546"/>
    </location>
</feature>
<dbReference type="Proteomes" id="UP000287166">
    <property type="component" value="Unassembled WGS sequence"/>
</dbReference>
<feature type="compositionally biased region" description="Low complexity" evidence="1">
    <location>
        <begin position="187"/>
        <end position="200"/>
    </location>
</feature>
<proteinExistence type="predicted"/>